<proteinExistence type="predicted"/>
<dbReference type="AlphaFoldDB" id="A0A0G0W2K2"/>
<organism evidence="2 3">
    <name type="scientific">candidate division WWE3 bacterium GW2011_GWE1_41_27</name>
    <dbReference type="NCBI Taxonomy" id="1619131"/>
    <lineage>
        <taxon>Bacteria</taxon>
        <taxon>Katanobacteria</taxon>
    </lineage>
</organism>
<dbReference type="Proteomes" id="UP000034544">
    <property type="component" value="Unassembled WGS sequence"/>
</dbReference>
<feature type="transmembrane region" description="Helical" evidence="1">
    <location>
        <begin position="12"/>
        <end position="32"/>
    </location>
</feature>
<keyword evidence="1" id="KW-0472">Membrane</keyword>
<sequence>MNRRFKELNNNGQALLFVVVAMTIALSVGVAISSRTLQMSSRVSRTDTSARVLAAAEGGIDRLLDQPTVLLDRLAAKTQDCTELGFTSVTGDLTRCILNFQKAPSDPIESRAILSARTFNHTDIMGSTGYYATNLLPGQSKNIELTGMNNIRICWQNSSAAIEYILYGPVTTERNFLKASGGVTFSSDISSTGFSDASSEAIREGYPMPNCYNVAVTGMTGVRIRSIFQNSEVAIVPVDPTSLPVQGYRLYSRGELVQEDDVKTTKAIVVYRSYSSAPAFFDYAIFSNGDTP</sequence>
<protein>
    <recommendedName>
        <fullName evidence="4">Type 4 fimbrial biogenesis protein PilX N-terminal domain-containing protein</fullName>
    </recommendedName>
</protein>
<evidence type="ECO:0000256" key="1">
    <source>
        <dbReference type="SAM" id="Phobius"/>
    </source>
</evidence>
<keyword evidence="1" id="KW-1133">Transmembrane helix</keyword>
<reference evidence="2 3" key="1">
    <citation type="journal article" date="2015" name="Nature">
        <title>rRNA introns, odd ribosomes, and small enigmatic genomes across a large radiation of phyla.</title>
        <authorList>
            <person name="Brown C.T."/>
            <person name="Hug L.A."/>
            <person name="Thomas B.C."/>
            <person name="Sharon I."/>
            <person name="Castelle C.J."/>
            <person name="Singh A."/>
            <person name="Wilkins M.J."/>
            <person name="Williams K.H."/>
            <person name="Banfield J.F."/>
        </authorList>
    </citation>
    <scope>NUCLEOTIDE SEQUENCE [LARGE SCALE GENOMIC DNA]</scope>
</reference>
<gene>
    <name evidence="2" type="ORF">UU59_C0011G0012</name>
</gene>
<evidence type="ECO:0000313" key="3">
    <source>
        <dbReference type="Proteomes" id="UP000034544"/>
    </source>
</evidence>
<accession>A0A0G0W2K2</accession>
<dbReference type="EMBL" id="LCBF01000011">
    <property type="protein sequence ID" value="KKS07184.1"/>
    <property type="molecule type" value="Genomic_DNA"/>
</dbReference>
<comment type="caution">
    <text evidence="2">The sequence shown here is derived from an EMBL/GenBank/DDBJ whole genome shotgun (WGS) entry which is preliminary data.</text>
</comment>
<evidence type="ECO:0000313" key="2">
    <source>
        <dbReference type="EMBL" id="KKS07184.1"/>
    </source>
</evidence>
<keyword evidence="1" id="KW-0812">Transmembrane</keyword>
<name>A0A0G0W2K2_UNCKA</name>
<evidence type="ECO:0008006" key="4">
    <source>
        <dbReference type="Google" id="ProtNLM"/>
    </source>
</evidence>